<evidence type="ECO:0000313" key="2">
    <source>
        <dbReference type="EMBL" id="TQN03586.1"/>
    </source>
</evidence>
<dbReference type="RefSeq" id="WP_409857628.1">
    <property type="nucleotide sequence ID" value="NZ_JBKBXS010000021.1"/>
</dbReference>
<proteinExistence type="predicted"/>
<gene>
    <name evidence="2" type="ORF">BDD18_2278</name>
</gene>
<organism evidence="2 3">
    <name type="scientific">Acidovorax temperans</name>
    <dbReference type="NCBI Taxonomy" id="80878"/>
    <lineage>
        <taxon>Bacteria</taxon>
        <taxon>Pseudomonadati</taxon>
        <taxon>Pseudomonadota</taxon>
        <taxon>Betaproteobacteria</taxon>
        <taxon>Burkholderiales</taxon>
        <taxon>Comamonadaceae</taxon>
        <taxon>Acidovorax</taxon>
    </lineage>
</organism>
<protein>
    <submittedName>
        <fullName evidence="2">Uncharacterized protein</fullName>
    </submittedName>
</protein>
<keyword evidence="1" id="KW-1133">Transmembrane helix</keyword>
<dbReference type="AlphaFoldDB" id="A0A543L8C0"/>
<evidence type="ECO:0000256" key="1">
    <source>
        <dbReference type="SAM" id="Phobius"/>
    </source>
</evidence>
<dbReference type="Proteomes" id="UP000316993">
    <property type="component" value="Unassembled WGS sequence"/>
</dbReference>
<sequence length="53" mass="5364">MDLLESVMLCMLVALLIATVTARSAGSELRDVGLLAALTTVWGAGTASAVLMG</sequence>
<feature type="transmembrane region" description="Helical" evidence="1">
    <location>
        <begin position="32"/>
        <end position="52"/>
    </location>
</feature>
<evidence type="ECO:0000313" key="3">
    <source>
        <dbReference type="Proteomes" id="UP000316993"/>
    </source>
</evidence>
<accession>A0A543L8C0</accession>
<comment type="caution">
    <text evidence="2">The sequence shown here is derived from an EMBL/GenBank/DDBJ whole genome shotgun (WGS) entry which is preliminary data.</text>
</comment>
<keyword evidence="1" id="KW-0812">Transmembrane</keyword>
<name>A0A543L8C0_9BURK</name>
<dbReference type="EMBL" id="VFPV01000002">
    <property type="protein sequence ID" value="TQN03586.1"/>
    <property type="molecule type" value="Genomic_DNA"/>
</dbReference>
<reference evidence="2 3" key="1">
    <citation type="submission" date="2019-06" db="EMBL/GenBank/DDBJ databases">
        <title>Genomic Encyclopedia of Archaeal and Bacterial Type Strains, Phase II (KMG-II): from individual species to whole genera.</title>
        <authorList>
            <person name="Goeker M."/>
        </authorList>
    </citation>
    <scope>NUCLEOTIDE SEQUENCE [LARGE SCALE GENOMIC DNA]</scope>
    <source>
        <strain evidence="2 3">DSM 7270</strain>
    </source>
</reference>
<keyword evidence="1" id="KW-0472">Membrane</keyword>